<reference evidence="2 3" key="1">
    <citation type="submission" date="2015-08" db="EMBL/GenBank/DDBJ databases">
        <title>Genome sequence of the pristinamycin over-producing bacterium Streptomyces pristinaespiralis HCCB10218.</title>
        <authorList>
            <person name="Tian J."/>
            <person name="Yang J."/>
            <person name="Li L."/>
            <person name="Ruan L."/>
            <person name="Wei W."/>
            <person name="Zheng G."/>
            <person name="Wei Z."/>
            <person name="Yang S."/>
            <person name="Ge M."/>
            <person name="Jiang W."/>
            <person name="Lu Y."/>
        </authorList>
    </citation>
    <scope>NUCLEOTIDE SEQUENCE [LARGE SCALE GENOMIC DNA]</scope>
    <source>
        <strain evidence="2 3">HCCB 10218</strain>
    </source>
</reference>
<evidence type="ECO:0000313" key="2">
    <source>
        <dbReference type="EMBL" id="ALC18693.1"/>
    </source>
</evidence>
<dbReference type="OrthoDB" id="4260571at2"/>
<dbReference type="KEGG" id="spri:SPRI_0387"/>
<dbReference type="STRING" id="38300.SPRI_0387"/>
<sequence length="155" mass="17018">MIQVQIAPAETLPAEEGNHPDASPPSVVDCHDPRPLGGVWKGELHFQRCTWCRTAIFRRLLCPACASTDLTTERSSGIGTIHHVSIMGRNVGRPWALATIRMREEFSIRAKVLDVYRAHVGAVVCLDSGMEAGSQQISFRPYDAPARAKSAPTRK</sequence>
<name>A0A0M3QH01_STRPR</name>
<dbReference type="AlphaFoldDB" id="A0A0M3QH01"/>
<dbReference type="PATRIC" id="fig|38300.4.peg.406"/>
<proteinExistence type="predicted"/>
<dbReference type="RefSeq" id="WP_078535166.1">
    <property type="nucleotide sequence ID" value="NZ_CP011340.1"/>
</dbReference>
<dbReference type="SUPFAM" id="SSF50249">
    <property type="entry name" value="Nucleic acid-binding proteins"/>
    <property type="match status" value="1"/>
</dbReference>
<dbReference type="EMBL" id="CP011340">
    <property type="protein sequence ID" value="ALC18693.1"/>
    <property type="molecule type" value="Genomic_DNA"/>
</dbReference>
<dbReference type="InterPro" id="IPR012340">
    <property type="entry name" value="NA-bd_OB-fold"/>
</dbReference>
<protein>
    <recommendedName>
        <fullName evidence="1">ChsH2 rubredoxin-like zinc ribbon domain-containing protein</fullName>
    </recommendedName>
</protein>
<dbReference type="InterPro" id="IPR022002">
    <property type="entry name" value="ChsH2_Znr"/>
</dbReference>
<dbReference type="GeneID" id="97238526"/>
<dbReference type="Proteomes" id="UP000060513">
    <property type="component" value="Chromosome"/>
</dbReference>
<evidence type="ECO:0000313" key="3">
    <source>
        <dbReference type="Proteomes" id="UP000060513"/>
    </source>
</evidence>
<gene>
    <name evidence="2" type="ORF">SPRI_0387</name>
</gene>
<organism evidence="2">
    <name type="scientific">Streptomyces pristinaespiralis</name>
    <dbReference type="NCBI Taxonomy" id="38300"/>
    <lineage>
        <taxon>Bacteria</taxon>
        <taxon>Bacillati</taxon>
        <taxon>Actinomycetota</taxon>
        <taxon>Actinomycetes</taxon>
        <taxon>Kitasatosporales</taxon>
        <taxon>Streptomycetaceae</taxon>
        <taxon>Streptomyces</taxon>
    </lineage>
</organism>
<feature type="domain" description="ChsH2 rubredoxin-like zinc ribbon" evidence="1">
    <location>
        <begin position="42"/>
        <end position="70"/>
    </location>
</feature>
<dbReference type="Pfam" id="PF12172">
    <property type="entry name" value="zf-ChsH2"/>
    <property type="match status" value="1"/>
</dbReference>
<accession>A0A0M3QH01</accession>
<evidence type="ECO:0000259" key="1">
    <source>
        <dbReference type="Pfam" id="PF12172"/>
    </source>
</evidence>